<dbReference type="PANTHER" id="PTHR47791:SF3">
    <property type="entry name" value="MEIOTICALLY UP-REGULATED GENE 191 PROTEIN"/>
    <property type="match status" value="1"/>
</dbReference>
<reference evidence="1 2" key="1">
    <citation type="journal article" date="2023" name="Genome Announc.">
        <title>Pan-Genome Analyses of the Genus Cohnella and Proposal of the Novel Species Cohnella silvisoli sp. nov., Isolated from Forest Soil.</title>
        <authorList>
            <person name="Wang C."/>
            <person name="Mao L."/>
            <person name="Bao G."/>
            <person name="Zhu H."/>
        </authorList>
    </citation>
    <scope>NUCLEOTIDE SEQUENCE [LARGE SCALE GENOMIC DNA]</scope>
    <source>
        <strain evidence="1 2">NL03-T5-1</strain>
    </source>
</reference>
<gene>
    <name evidence="1" type="ORF">QJS35_02250</name>
</gene>
<dbReference type="PANTHER" id="PTHR47791">
    <property type="entry name" value="MEIOTICALLY UP-REGULATED GENE 191 PROTEIN"/>
    <property type="match status" value="1"/>
</dbReference>
<dbReference type="InterPro" id="IPR005198">
    <property type="entry name" value="Glyco_hydro_76"/>
</dbReference>
<dbReference type="Pfam" id="PF03663">
    <property type="entry name" value="Glyco_hydro_76"/>
    <property type="match status" value="1"/>
</dbReference>
<dbReference type="Gene3D" id="1.50.10.20">
    <property type="match status" value="1"/>
</dbReference>
<evidence type="ECO:0000313" key="2">
    <source>
        <dbReference type="Proteomes" id="UP001493487"/>
    </source>
</evidence>
<dbReference type="InterPro" id="IPR014512">
    <property type="entry name" value="O_gly_hydro"/>
</dbReference>
<comment type="caution">
    <text evidence="1">The sequence shown here is derived from an EMBL/GenBank/DDBJ whole genome shotgun (WGS) entry which is preliminary data.</text>
</comment>
<keyword evidence="2" id="KW-1185">Reference proteome</keyword>
<dbReference type="Proteomes" id="UP001493487">
    <property type="component" value="Unassembled WGS sequence"/>
</dbReference>
<accession>A0ABV1KMP2</accession>
<dbReference type="InterPro" id="IPR008928">
    <property type="entry name" value="6-hairpin_glycosidase_sf"/>
</dbReference>
<sequence>MIWANRADQAQQALENLYWNPGISMYDIEVPCPNGVCNTIFHYWWMAHAADALVDGLNRTGDRGYSERLVQLHTGVRAKNGGSYPNLLYDDMEWMGISWLRAYESTGNAVFKETVLELWEDIKTGWNPAMGGGIAWHKEQLGYKNTPANGPAIILAARLARQLGDPDDLVWAEKIYVWLKNNLVDPETGFVWDGMNRNGDGEIDKDWKFTYCQGVFIGAAVELYRVTGDLSYLHDASRTAKAAIAELTDPVTGLLPDEEDGDGGLFKGIFVRYLAELVAEKPDEKEAIETLRINAVSMWDRGRGEGNVLFSTDWSSKPSPDKVTLSAQLSGIFLLERMAVIEKGHKIAESMIG</sequence>
<dbReference type="SUPFAM" id="SSF48208">
    <property type="entry name" value="Six-hairpin glycosidases"/>
    <property type="match status" value="1"/>
</dbReference>
<dbReference type="GO" id="GO:0016787">
    <property type="term" value="F:hydrolase activity"/>
    <property type="evidence" value="ECO:0007669"/>
    <property type="project" value="UniProtKB-KW"/>
</dbReference>
<evidence type="ECO:0000313" key="1">
    <source>
        <dbReference type="EMBL" id="MEQ4481210.1"/>
    </source>
</evidence>
<protein>
    <submittedName>
        <fullName evidence="1">Glycoside hydrolase family 76 protein</fullName>
    </submittedName>
</protein>
<proteinExistence type="predicted"/>
<organism evidence="1 2">
    <name type="scientific">Cohnella silvisoli</name>
    <dbReference type="NCBI Taxonomy" id="2873699"/>
    <lineage>
        <taxon>Bacteria</taxon>
        <taxon>Bacillati</taxon>
        <taxon>Bacillota</taxon>
        <taxon>Bacilli</taxon>
        <taxon>Bacillales</taxon>
        <taxon>Paenibacillaceae</taxon>
        <taxon>Cohnella</taxon>
    </lineage>
</organism>
<dbReference type="EMBL" id="JASKHM010000001">
    <property type="protein sequence ID" value="MEQ4481210.1"/>
    <property type="molecule type" value="Genomic_DNA"/>
</dbReference>
<keyword evidence="1" id="KW-0378">Hydrolase</keyword>
<name>A0ABV1KMP2_9BACL</name>
<dbReference type="PIRSF" id="PIRSF021505">
    <property type="entry name" value="O_gly_hdrol"/>
    <property type="match status" value="1"/>
</dbReference>
<dbReference type="RefSeq" id="WP_232182279.1">
    <property type="nucleotide sequence ID" value="NZ_JAIOAP010000001.1"/>
</dbReference>
<dbReference type="InterPro" id="IPR053169">
    <property type="entry name" value="MUG_Protein"/>
</dbReference>